<evidence type="ECO:0000256" key="3">
    <source>
        <dbReference type="ARBA" id="ARBA00022679"/>
    </source>
</evidence>
<proteinExistence type="inferred from homology"/>
<dbReference type="PANTHER" id="PTHR43685">
    <property type="entry name" value="GLYCOSYLTRANSFERASE"/>
    <property type="match status" value="1"/>
</dbReference>
<dbReference type="EMBL" id="JAQQFR010000007">
    <property type="protein sequence ID" value="MFL9879112.1"/>
    <property type="molecule type" value="Genomic_DNA"/>
</dbReference>
<evidence type="ECO:0000256" key="1">
    <source>
        <dbReference type="ARBA" id="ARBA00006739"/>
    </source>
</evidence>
<dbReference type="RefSeq" id="WP_408168114.1">
    <property type="nucleotide sequence ID" value="NZ_JAQQFR010000007.1"/>
</dbReference>
<comment type="caution">
    <text evidence="5">The sequence shown here is derived from an EMBL/GenBank/DDBJ whole genome shotgun (WGS) entry which is preliminary data.</text>
</comment>
<keyword evidence="2 5" id="KW-0328">Glycosyltransferase</keyword>
<name>A0ABW8Z7U0_9BURK</name>
<keyword evidence="6" id="KW-1185">Reference proteome</keyword>
<dbReference type="Pfam" id="PF00535">
    <property type="entry name" value="Glycos_transf_2"/>
    <property type="match status" value="1"/>
</dbReference>
<dbReference type="GO" id="GO:0016757">
    <property type="term" value="F:glycosyltransferase activity"/>
    <property type="evidence" value="ECO:0007669"/>
    <property type="project" value="UniProtKB-KW"/>
</dbReference>
<dbReference type="PANTHER" id="PTHR43685:SF5">
    <property type="entry name" value="GLYCOSYLTRANSFERASE EPSE-RELATED"/>
    <property type="match status" value="1"/>
</dbReference>
<dbReference type="InterPro" id="IPR050834">
    <property type="entry name" value="Glycosyltransf_2"/>
</dbReference>
<evidence type="ECO:0000256" key="2">
    <source>
        <dbReference type="ARBA" id="ARBA00022676"/>
    </source>
</evidence>
<dbReference type="InterPro" id="IPR029044">
    <property type="entry name" value="Nucleotide-diphossugar_trans"/>
</dbReference>
<keyword evidence="3 5" id="KW-0808">Transferase</keyword>
<dbReference type="EC" id="2.4.-.-" evidence="5"/>
<evidence type="ECO:0000313" key="6">
    <source>
        <dbReference type="Proteomes" id="UP001629214"/>
    </source>
</evidence>
<protein>
    <submittedName>
        <fullName evidence="5">Glycosyltransferase</fullName>
        <ecNumber evidence="5">2.4.-.-</ecNumber>
    </submittedName>
</protein>
<evidence type="ECO:0000313" key="5">
    <source>
        <dbReference type="EMBL" id="MFL9879112.1"/>
    </source>
</evidence>
<organism evidence="5 6">
    <name type="scientific">Herbaspirillum rhizosphaerae</name>
    <dbReference type="NCBI Taxonomy" id="346179"/>
    <lineage>
        <taxon>Bacteria</taxon>
        <taxon>Pseudomonadati</taxon>
        <taxon>Pseudomonadota</taxon>
        <taxon>Betaproteobacteria</taxon>
        <taxon>Burkholderiales</taxon>
        <taxon>Oxalobacteraceae</taxon>
        <taxon>Herbaspirillum</taxon>
    </lineage>
</organism>
<dbReference type="InterPro" id="IPR001173">
    <property type="entry name" value="Glyco_trans_2-like"/>
</dbReference>
<dbReference type="Gene3D" id="3.90.550.10">
    <property type="entry name" value="Spore Coat Polysaccharide Biosynthesis Protein SpsA, Chain A"/>
    <property type="match status" value="1"/>
</dbReference>
<reference evidence="5 6" key="1">
    <citation type="journal article" date="2024" name="Chem. Sci.">
        <title>Discovery of megapolipeptins by genome mining of a Burkholderiales bacteria collection.</title>
        <authorList>
            <person name="Paulo B.S."/>
            <person name="Recchia M.J.J."/>
            <person name="Lee S."/>
            <person name="Fergusson C.H."/>
            <person name="Romanowski S.B."/>
            <person name="Hernandez A."/>
            <person name="Krull N."/>
            <person name="Liu D.Y."/>
            <person name="Cavanagh H."/>
            <person name="Bos A."/>
            <person name="Gray C.A."/>
            <person name="Murphy B.T."/>
            <person name="Linington R.G."/>
            <person name="Eustaquio A.S."/>
        </authorList>
    </citation>
    <scope>NUCLEOTIDE SEQUENCE [LARGE SCALE GENOMIC DNA]</scope>
    <source>
        <strain evidence="5 6">RL21-008-BIB-B</strain>
    </source>
</reference>
<dbReference type="SUPFAM" id="SSF53448">
    <property type="entry name" value="Nucleotide-diphospho-sugar transferases"/>
    <property type="match status" value="1"/>
</dbReference>
<feature type="domain" description="Glycosyltransferase 2-like" evidence="4">
    <location>
        <begin position="7"/>
        <end position="132"/>
    </location>
</feature>
<accession>A0ABW8Z7U0</accession>
<comment type="similarity">
    <text evidence="1">Belongs to the glycosyltransferase 2 family.</text>
</comment>
<sequence>MSGPALSVVMPVYNGETHLVEALQSVLQQSFADFEILIIDDGSTDNSCALISQFSDSRVQLIKNPSNVGLVPTLNIGLSLCKGKFIARMDQDDICEPTRFAEQIGFLSTHADVDIVGCAIRFFGAIKTPYVHVFPSEHKDIHVALLFYCSLAHPTLMFRRSLVDSGLFNYANDFRHAEDYHLWSRLLLRVRAANLPQHLLSYRLHQKQYSSTLSNGQYDVSLKVRKLMLSEAGVTPTQHDIDLHESVILERPLPGAEYLEEIAAWFGKIEDGNTVSAYWDTSALHQLLRGKFSEVVLRQGSNPAIVARGVNAARYFDPADIVQEKRSARAYLHALLRRLRRIMPS</sequence>
<dbReference type="Proteomes" id="UP001629214">
    <property type="component" value="Unassembled WGS sequence"/>
</dbReference>
<evidence type="ECO:0000259" key="4">
    <source>
        <dbReference type="Pfam" id="PF00535"/>
    </source>
</evidence>
<gene>
    <name evidence="5" type="ORF">PQR63_12000</name>
</gene>